<dbReference type="GO" id="GO:0005524">
    <property type="term" value="F:ATP binding"/>
    <property type="evidence" value="ECO:0007669"/>
    <property type="project" value="UniProtKB-UniRule"/>
</dbReference>
<dbReference type="InterPro" id="IPR004663">
    <property type="entry name" value="Lon_arc"/>
</dbReference>
<evidence type="ECO:0000256" key="14">
    <source>
        <dbReference type="PROSITE-ProRule" id="PRU01122"/>
    </source>
</evidence>
<feature type="active site" evidence="14">
    <location>
        <position position="504"/>
    </location>
</feature>
<dbReference type="InterPro" id="IPR014721">
    <property type="entry name" value="Ribsml_uS5_D2-typ_fold_subgr"/>
</dbReference>
<dbReference type="Pfam" id="PF00158">
    <property type="entry name" value="Sigma54_activat"/>
    <property type="match status" value="1"/>
</dbReference>
<comment type="function">
    <text evidence="15">ATP-dependent serine protease that mediates the selective degradation of mutant and abnormal proteins as well as certain short-lived regulatory proteins. Degrades polypeptides processively.</text>
</comment>
<evidence type="ECO:0000256" key="13">
    <source>
        <dbReference type="ARBA" id="ARBA00026070"/>
    </source>
</evidence>
<gene>
    <name evidence="17" type="primary">lonB</name>
</gene>
<protein>
    <recommendedName>
        <fullName evidence="3 15">Archaeal Lon protease</fullName>
        <ecNumber evidence="15">3.4.21.-</ecNumber>
    </recommendedName>
    <alternativeName>
        <fullName evidence="15">ATP-dependent protease La homolog</fullName>
    </alternativeName>
</protein>
<dbReference type="SMART" id="SM00382">
    <property type="entry name" value="AAA"/>
    <property type="match status" value="1"/>
</dbReference>
<keyword evidence="12 15" id="KW-0472">Membrane</keyword>
<feature type="transmembrane region" description="Helical" evidence="15">
    <location>
        <begin position="110"/>
        <end position="127"/>
    </location>
</feature>
<dbReference type="Gene3D" id="3.30.230.10">
    <property type="match status" value="1"/>
</dbReference>
<evidence type="ECO:0000259" key="16">
    <source>
        <dbReference type="PROSITE" id="PS51786"/>
    </source>
</evidence>
<feature type="active site" evidence="14">
    <location>
        <position position="547"/>
    </location>
</feature>
<dbReference type="InterPro" id="IPR002078">
    <property type="entry name" value="Sigma_54_int"/>
</dbReference>
<dbReference type="GO" id="GO:0006508">
    <property type="term" value="P:proteolysis"/>
    <property type="evidence" value="ECO:0007669"/>
    <property type="project" value="UniProtKB-KW"/>
</dbReference>
<evidence type="ECO:0000256" key="12">
    <source>
        <dbReference type="ARBA" id="ARBA00023136"/>
    </source>
</evidence>
<dbReference type="AlphaFoldDB" id="A0A075GZU5"/>
<dbReference type="NCBIfam" id="TIGR00764">
    <property type="entry name" value="lon_rel"/>
    <property type="match status" value="1"/>
</dbReference>
<feature type="domain" description="Lon proteolytic" evidence="16">
    <location>
        <begin position="420"/>
        <end position="597"/>
    </location>
</feature>
<dbReference type="GO" id="GO:0006355">
    <property type="term" value="P:regulation of DNA-templated transcription"/>
    <property type="evidence" value="ECO:0007669"/>
    <property type="project" value="InterPro"/>
</dbReference>
<keyword evidence="5 14" id="KW-0645">Protease</keyword>
<proteinExistence type="inferred from homology"/>
<dbReference type="SUPFAM" id="SSF52540">
    <property type="entry name" value="P-loop containing nucleoside triphosphate hydrolases"/>
    <property type="match status" value="1"/>
</dbReference>
<evidence type="ECO:0000256" key="6">
    <source>
        <dbReference type="ARBA" id="ARBA00022692"/>
    </source>
</evidence>
<keyword evidence="11 15" id="KW-1133">Transmembrane helix</keyword>
<keyword evidence="7 15" id="KW-0547">Nucleotide-binding</keyword>
<evidence type="ECO:0000256" key="3">
    <source>
        <dbReference type="ARBA" id="ARBA00022016"/>
    </source>
</evidence>
<dbReference type="SUPFAM" id="SSF54211">
    <property type="entry name" value="Ribosomal protein S5 domain 2-like"/>
    <property type="match status" value="1"/>
</dbReference>
<sequence>MDFKNTSELEVPSKLVDKIIGQSRAVSIIKKAAKQGRHVLLIGEPGTGKSMLGQALAEIVPRQNLQDILVIPNLKDENTPKIRSLPSGRGQEIVMRSKQRADIVNRRQSIVFFILAIAAAFLPWWIRSNYGDIMAAASLISGMMFLLLYGVMTSMGAKRKRILEPKLLIDTQKNNLAPFIDATGAHAGALLGDVRHDPFQSGGLGTPAHMRVEPGMIHRANQGVLFIDEVATLNPTTQQDLLTAMQERKYSITGQSERSAGAMVRTEPVPCKFILVAAGNTDTIQKMHPALRSRVRGYGYEVVMDNFIDDTATNRKNYYQFVAQEVLKDGKIPHFNKKACEEIIRIARRMAGRKNKLTLKFRELGGIIRGAGDLATEEKSKYVELKHVRAASKISKTLEQQLADKHIEHISDYRIVRSKGTEVGRVNGLAVIGDSGIVLPIESEVAKGGKKREIIATGKLGKIAKEAIDNVSAIIMKHFGEDIKDKYDLYVQFIQTHEGIEGDSASVSVASSIISALKEVPLRQDVAMTGSLSVRGEVLPVGGVTPKIEAAIEAGLKEVIIPKQNKKDIVLSPADLRKIKIHFADNLVDVLEISLDKRKGKKVIQALKSNGAKSRKTKKN</sequence>
<evidence type="ECO:0000256" key="9">
    <source>
        <dbReference type="ARBA" id="ARBA00022825"/>
    </source>
</evidence>
<dbReference type="GO" id="GO:0004252">
    <property type="term" value="F:serine-type endopeptidase activity"/>
    <property type="evidence" value="ECO:0007669"/>
    <property type="project" value="UniProtKB-UniRule"/>
</dbReference>
<evidence type="ECO:0000313" key="17">
    <source>
        <dbReference type="EMBL" id="AIF09441.1"/>
    </source>
</evidence>
<evidence type="ECO:0000256" key="7">
    <source>
        <dbReference type="ARBA" id="ARBA00022741"/>
    </source>
</evidence>
<dbReference type="Pfam" id="PF01078">
    <property type="entry name" value="Mg_chelatase"/>
    <property type="match status" value="1"/>
</dbReference>
<keyword evidence="6 15" id="KW-0812">Transmembrane</keyword>
<dbReference type="InterPro" id="IPR020568">
    <property type="entry name" value="Ribosomal_Su5_D2-typ_SF"/>
</dbReference>
<dbReference type="GO" id="GO:0005886">
    <property type="term" value="C:plasma membrane"/>
    <property type="evidence" value="ECO:0007669"/>
    <property type="project" value="UniProtKB-SubCell"/>
</dbReference>
<keyword evidence="4 15" id="KW-1003">Cell membrane</keyword>
<dbReference type="EC" id="3.4.21.-" evidence="15"/>
<dbReference type="Pfam" id="PF20436">
    <property type="entry name" value="LonB_AAA-LID"/>
    <property type="match status" value="1"/>
</dbReference>
<dbReference type="InterPro" id="IPR008269">
    <property type="entry name" value="Lon_proteolytic"/>
</dbReference>
<evidence type="ECO:0000256" key="8">
    <source>
        <dbReference type="ARBA" id="ARBA00022801"/>
    </source>
</evidence>
<dbReference type="PANTHER" id="PTHR10046">
    <property type="entry name" value="ATP DEPENDENT LON PROTEASE FAMILY MEMBER"/>
    <property type="match status" value="1"/>
</dbReference>
<evidence type="ECO:0000256" key="1">
    <source>
        <dbReference type="ARBA" id="ARBA00004651"/>
    </source>
</evidence>
<dbReference type="Gene3D" id="1.10.8.60">
    <property type="match status" value="1"/>
</dbReference>
<keyword evidence="10 15" id="KW-0067">ATP-binding</keyword>
<name>A0A075GZU5_9EURY</name>
<evidence type="ECO:0000256" key="10">
    <source>
        <dbReference type="ARBA" id="ARBA00022840"/>
    </source>
</evidence>
<evidence type="ECO:0000256" key="2">
    <source>
        <dbReference type="ARBA" id="ARBA00009579"/>
    </source>
</evidence>
<evidence type="ECO:0000256" key="11">
    <source>
        <dbReference type="ARBA" id="ARBA00022989"/>
    </source>
</evidence>
<dbReference type="PRINTS" id="PR00830">
    <property type="entry name" value="ENDOLAPTASE"/>
</dbReference>
<dbReference type="Pfam" id="PF05362">
    <property type="entry name" value="Lon_C"/>
    <property type="match status" value="1"/>
</dbReference>
<evidence type="ECO:0000256" key="4">
    <source>
        <dbReference type="ARBA" id="ARBA00022475"/>
    </source>
</evidence>
<dbReference type="PROSITE" id="PS51786">
    <property type="entry name" value="LON_PROTEOLYTIC"/>
    <property type="match status" value="1"/>
</dbReference>
<dbReference type="Gene3D" id="3.40.50.300">
    <property type="entry name" value="P-loop containing nucleotide triphosphate hydrolases"/>
    <property type="match status" value="1"/>
</dbReference>
<feature type="transmembrane region" description="Helical" evidence="15">
    <location>
        <begin position="133"/>
        <end position="152"/>
    </location>
</feature>
<organism evidence="17">
    <name type="scientific">uncultured marine group II/III euryarchaeote KM3_37_C11</name>
    <dbReference type="NCBI Taxonomy" id="1456442"/>
    <lineage>
        <taxon>Archaea</taxon>
        <taxon>Methanobacteriati</taxon>
        <taxon>Methanobacteriota</taxon>
        <taxon>environmental samples</taxon>
    </lineage>
</organism>
<comment type="subcellular location">
    <subcellularLocation>
        <location evidence="1 15">Cell membrane</location>
        <topology evidence="1 15">Multi-pass membrane protein</topology>
    </subcellularLocation>
</comment>
<dbReference type="InterPro" id="IPR003593">
    <property type="entry name" value="AAA+_ATPase"/>
</dbReference>
<dbReference type="GO" id="GO:0004176">
    <property type="term" value="F:ATP-dependent peptidase activity"/>
    <property type="evidence" value="ECO:0007669"/>
    <property type="project" value="UniProtKB-UniRule"/>
</dbReference>
<dbReference type="InterPro" id="IPR027417">
    <property type="entry name" value="P-loop_NTPase"/>
</dbReference>
<keyword evidence="8 14" id="KW-0378">Hydrolase</keyword>
<reference evidence="17" key="1">
    <citation type="journal article" date="2014" name="Genome Biol. Evol.">
        <title>Pangenome evidence for extensive interdomain horizontal transfer affecting lineage core and shell genes in uncultured planktonic thaumarchaeota and euryarchaeota.</title>
        <authorList>
            <person name="Deschamps P."/>
            <person name="Zivanovic Y."/>
            <person name="Moreira D."/>
            <person name="Rodriguez-Valera F."/>
            <person name="Lopez-Garcia P."/>
        </authorList>
    </citation>
    <scope>NUCLEOTIDE SEQUENCE</scope>
</reference>
<dbReference type="InterPro" id="IPR000523">
    <property type="entry name" value="Mg_chelatse_chII-like_cat_dom"/>
</dbReference>
<comment type="similarity">
    <text evidence="2 15">Belongs to the peptidase S16 family. Archaeal LonB subfamily.</text>
</comment>
<dbReference type="CDD" id="cd00009">
    <property type="entry name" value="AAA"/>
    <property type="match status" value="1"/>
</dbReference>
<dbReference type="InterPro" id="IPR046843">
    <property type="entry name" value="LonB_AAA-LID"/>
</dbReference>
<accession>A0A075GZU5</accession>
<dbReference type="EMBL" id="KF900863">
    <property type="protein sequence ID" value="AIF09441.1"/>
    <property type="molecule type" value="Genomic_DNA"/>
</dbReference>
<keyword evidence="9 14" id="KW-0720">Serine protease</keyword>
<dbReference type="InterPro" id="IPR027065">
    <property type="entry name" value="Lon_Prtase"/>
</dbReference>
<comment type="subunit">
    <text evidence="13 15">Homohexamer. Organized in a ring with a central cavity.</text>
</comment>
<evidence type="ECO:0000256" key="5">
    <source>
        <dbReference type="ARBA" id="ARBA00022670"/>
    </source>
</evidence>
<dbReference type="GO" id="GO:0030163">
    <property type="term" value="P:protein catabolic process"/>
    <property type="evidence" value="ECO:0007669"/>
    <property type="project" value="UniProtKB-UniRule"/>
</dbReference>
<evidence type="ECO:0000256" key="15">
    <source>
        <dbReference type="RuleBase" id="RU369001"/>
    </source>
</evidence>